<sequence>MSTWDDEPGTAVSEQERSKCITMINALRRGTVPALGLSELAVGLEAEEGVIRQQLTYVAGGGGDLKFIRGDYGAGKTFLIARALELATEQGFVTAHVVISAETPLHRLRSLYQRICANMRLPTDGPALKTLIDTWLFGIEERVIAVRGTETPDEVLEAETVRAIEGALAGVSAENSALAAAVRTYYLANNKAEYPLAQAALGWIAGEPNVGRTFRQKAGIKGDVDDSVALSFLRGLVSIICSAGYAGLAVAFDEVETTQGLVRAQREKGYGNLRQLVDGLDRGEMEHCYLLFTGTPAFFEGSRGIRALPPLADRISLPASDGYRNPHQAQIVLVPFDAQKLEKVAMRVADIYAAACGPVDRERISHRFIRGMIRSMTAKFGGRVDVIPRVFLREFVDVLDKCALYPEYDPATSYQESRLPEDLREEEQAFISMQF</sequence>
<keyword evidence="2" id="KW-1185">Reference proteome</keyword>
<name>B8GIB8_METPE</name>
<proteinExistence type="predicted"/>
<protein>
    <submittedName>
        <fullName evidence="1">Putative ATP/GTP binding protein</fullName>
    </submittedName>
</protein>
<dbReference type="STRING" id="521011.Mpal_0075"/>
<dbReference type="AlphaFoldDB" id="B8GIB8"/>
<dbReference type="RefSeq" id="WP_012616788.1">
    <property type="nucleotide sequence ID" value="NC_011832.1"/>
</dbReference>
<gene>
    <name evidence="1" type="ordered locus">Mpal_0075</name>
</gene>
<dbReference type="KEGG" id="mpl:Mpal_0075"/>
<reference evidence="1 2" key="1">
    <citation type="journal article" date="2015" name="Genome Announc.">
        <title>Complete Genome Sequence of Methanosphaerula palustris E1-9CT, a Hydrogenotrophic Methanogen Isolated from a Minerotrophic Fen Peatland.</title>
        <authorList>
            <person name="Cadillo-Quiroz H."/>
            <person name="Browne P."/>
            <person name="Kyrpides N."/>
            <person name="Woyke T."/>
            <person name="Goodwin L."/>
            <person name="Detter C."/>
            <person name="Yavitt J.B."/>
            <person name="Zinder S.H."/>
        </authorList>
    </citation>
    <scope>NUCLEOTIDE SEQUENCE [LARGE SCALE GENOMIC DNA]</scope>
    <source>
        <strain evidence="2">ATCC BAA-1556 / DSM 19958 / E1-9c</strain>
    </source>
</reference>
<dbReference type="Pfam" id="PF10923">
    <property type="entry name" value="BrxC_BrxD"/>
    <property type="match status" value="1"/>
</dbReference>
<organism evidence="1 2">
    <name type="scientific">Methanosphaerula palustris (strain ATCC BAA-1556 / DSM 19958 / E1-9c)</name>
    <dbReference type="NCBI Taxonomy" id="521011"/>
    <lineage>
        <taxon>Archaea</taxon>
        <taxon>Methanobacteriati</taxon>
        <taxon>Methanobacteriota</taxon>
        <taxon>Stenosarchaea group</taxon>
        <taxon>Methanomicrobia</taxon>
        <taxon>Methanomicrobiales</taxon>
        <taxon>Methanoregulaceae</taxon>
        <taxon>Methanosphaerula</taxon>
    </lineage>
</organism>
<dbReference type="eggNOG" id="arCOG06460">
    <property type="taxonomic scope" value="Archaea"/>
</dbReference>
<dbReference type="NCBIfam" id="NF033438">
    <property type="entry name" value="BREX_BrxD"/>
    <property type="match status" value="1"/>
</dbReference>
<dbReference type="InterPro" id="IPR021228">
    <property type="entry name" value="BrxD"/>
</dbReference>
<dbReference type="HOGENOM" id="CLU_050343_0_0_2"/>
<dbReference type="GeneID" id="7272244"/>
<dbReference type="OrthoDB" id="117727at2157"/>
<dbReference type="EMBL" id="CP001338">
    <property type="protein sequence ID" value="ACL15469.1"/>
    <property type="molecule type" value="Genomic_DNA"/>
</dbReference>
<evidence type="ECO:0000313" key="1">
    <source>
        <dbReference type="EMBL" id="ACL15469.1"/>
    </source>
</evidence>
<accession>B8GIB8</accession>
<evidence type="ECO:0000313" key="2">
    <source>
        <dbReference type="Proteomes" id="UP000002457"/>
    </source>
</evidence>
<dbReference type="Proteomes" id="UP000002457">
    <property type="component" value="Chromosome"/>
</dbReference>